<reference evidence="4 5" key="1">
    <citation type="journal article" date="2015" name="Genome Announc.">
        <title>Draft Genome Sequence of Clostridium tyrobutyricum Strain DIVETGP, Isolated from Cow's Milk for Grana Padano Production.</title>
        <authorList>
            <person name="Soggiu A."/>
            <person name="Piras C."/>
            <person name="Gaiarsa S."/>
            <person name="Sassera D."/>
            <person name="Roncada P."/>
            <person name="Bendixen E."/>
            <person name="Brasca M."/>
            <person name="Bonizzi L."/>
        </authorList>
    </citation>
    <scope>NUCLEOTIDE SEQUENCE [LARGE SCALE GENOMIC DNA]</scope>
    <source>
        <strain evidence="4 5">DIVETGP</strain>
    </source>
</reference>
<dbReference type="HAMAP" id="MF_00528">
    <property type="entry name" value="Maf"/>
    <property type="match status" value="1"/>
</dbReference>
<sequence>MKIILASSSIRRQQLLKRLVDDFDIVESGFVENSIKYNGDCKTYVMELALGKANDVCNKLEDKQLIIIGCDTVVYFNGKILGKPKDREEAFHMLKSLSGNEHQVYTGLAVINKFSGIVRQEFVKTSVRFSNISNNEIEKYLKKEEYGDKAGAYGIQGYAGIFIPEIRGCYYNVVGLPLNRLYKMLIGMGVNL</sequence>
<proteinExistence type="inferred from homology"/>
<evidence type="ECO:0000256" key="2">
    <source>
        <dbReference type="ARBA" id="ARBA00022801"/>
    </source>
</evidence>
<comment type="function">
    <text evidence="3">Nucleoside triphosphate pyrophosphatase that hydrolyzes dTTP and UTP. May have a dual role in cell division arrest and in preventing the incorporation of modified nucleotides into cellular nucleic acids.</text>
</comment>
<dbReference type="InterPro" id="IPR003697">
    <property type="entry name" value="Maf-like"/>
</dbReference>
<feature type="site" description="Important for substrate specificity" evidence="3">
    <location>
        <position position="11"/>
    </location>
</feature>
<dbReference type="CDD" id="cd00555">
    <property type="entry name" value="Maf"/>
    <property type="match status" value="1"/>
</dbReference>
<keyword evidence="3" id="KW-0546">Nucleotide metabolism</keyword>
<dbReference type="InterPro" id="IPR029001">
    <property type="entry name" value="ITPase-like_fam"/>
</dbReference>
<dbReference type="Gene3D" id="3.90.950.10">
    <property type="match status" value="1"/>
</dbReference>
<dbReference type="PANTHER" id="PTHR43213">
    <property type="entry name" value="BIFUNCTIONAL DTTP/UTP PYROPHOSPHATASE/METHYLTRANSFERASE PROTEIN-RELATED"/>
    <property type="match status" value="1"/>
</dbReference>
<gene>
    <name evidence="4" type="ORF">CTDIVETGP_2890</name>
</gene>
<protein>
    <recommendedName>
        <fullName evidence="3">dTTP/UTP pyrophosphatase</fullName>
        <shortName evidence="3">dTTPase/UTPase</shortName>
        <ecNumber evidence="3">3.6.1.9</ecNumber>
    </recommendedName>
    <alternativeName>
        <fullName evidence="3">Nucleoside triphosphate pyrophosphatase</fullName>
    </alternativeName>
    <alternativeName>
        <fullName evidence="3">Nucleotide pyrophosphatase</fullName>
        <shortName evidence="3">Nucleotide PPase</shortName>
    </alternativeName>
</protein>
<dbReference type="EMBL" id="CBXI010000044">
    <property type="protein sequence ID" value="CDL92820.1"/>
    <property type="molecule type" value="Genomic_DNA"/>
</dbReference>
<dbReference type="OrthoDB" id="9807767at2"/>
<feature type="site" description="Important for substrate specificity" evidence="3">
    <location>
        <position position="156"/>
    </location>
</feature>
<dbReference type="GO" id="GO:0009117">
    <property type="term" value="P:nucleotide metabolic process"/>
    <property type="evidence" value="ECO:0007669"/>
    <property type="project" value="UniProtKB-KW"/>
</dbReference>
<keyword evidence="5" id="KW-1185">Reference proteome</keyword>
<name>W6N8R5_CLOTY</name>
<dbReference type="EC" id="3.6.1.9" evidence="3"/>
<comment type="subcellular location">
    <subcellularLocation>
        <location evidence="3">Cytoplasm</location>
    </subcellularLocation>
</comment>
<feature type="site" description="Important for substrate specificity" evidence="3">
    <location>
        <position position="72"/>
    </location>
</feature>
<dbReference type="Pfam" id="PF02545">
    <property type="entry name" value="Maf"/>
    <property type="match status" value="1"/>
</dbReference>
<dbReference type="PANTHER" id="PTHR43213:SF5">
    <property type="entry name" value="BIFUNCTIONAL DTTP_UTP PYROPHOSPHATASE_METHYLTRANSFERASE PROTEIN-RELATED"/>
    <property type="match status" value="1"/>
</dbReference>
<comment type="caution">
    <text evidence="4">The sequence shown here is derived from an EMBL/GenBank/DDBJ whole genome shotgun (WGS) entry which is preliminary data.</text>
</comment>
<keyword evidence="3" id="KW-0963">Cytoplasm</keyword>
<comment type="catalytic activity">
    <reaction evidence="3">
        <text>dTTP + H2O = dTMP + diphosphate + H(+)</text>
        <dbReference type="Rhea" id="RHEA:28534"/>
        <dbReference type="ChEBI" id="CHEBI:15377"/>
        <dbReference type="ChEBI" id="CHEBI:15378"/>
        <dbReference type="ChEBI" id="CHEBI:33019"/>
        <dbReference type="ChEBI" id="CHEBI:37568"/>
        <dbReference type="ChEBI" id="CHEBI:63528"/>
        <dbReference type="EC" id="3.6.1.9"/>
    </reaction>
</comment>
<dbReference type="GO" id="GO:0036221">
    <property type="term" value="F:UTP diphosphatase activity"/>
    <property type="evidence" value="ECO:0007669"/>
    <property type="project" value="RHEA"/>
</dbReference>
<comment type="caution">
    <text evidence="3">Lacks conserved residue(s) required for the propagation of feature annotation.</text>
</comment>
<dbReference type="NCBIfam" id="NF000867">
    <property type="entry name" value="PRK00078.1"/>
    <property type="match status" value="1"/>
</dbReference>
<comment type="catalytic activity">
    <reaction evidence="3">
        <text>UTP + H2O = UMP + diphosphate + H(+)</text>
        <dbReference type="Rhea" id="RHEA:29395"/>
        <dbReference type="ChEBI" id="CHEBI:15377"/>
        <dbReference type="ChEBI" id="CHEBI:15378"/>
        <dbReference type="ChEBI" id="CHEBI:33019"/>
        <dbReference type="ChEBI" id="CHEBI:46398"/>
        <dbReference type="ChEBI" id="CHEBI:57865"/>
        <dbReference type="EC" id="3.6.1.9"/>
    </reaction>
</comment>
<dbReference type="GO" id="GO:0036218">
    <property type="term" value="F:dTTP diphosphatase activity"/>
    <property type="evidence" value="ECO:0007669"/>
    <property type="project" value="RHEA"/>
</dbReference>
<dbReference type="NCBIfam" id="TIGR00172">
    <property type="entry name" value="maf"/>
    <property type="match status" value="1"/>
</dbReference>
<comment type="cofactor">
    <cofactor evidence="1 3">
        <name>a divalent metal cation</name>
        <dbReference type="ChEBI" id="CHEBI:60240"/>
    </cofactor>
</comment>
<evidence type="ECO:0000256" key="3">
    <source>
        <dbReference type="HAMAP-Rule" id="MF_00528"/>
    </source>
</evidence>
<feature type="active site" description="Proton acceptor" evidence="3">
    <location>
        <position position="71"/>
    </location>
</feature>
<dbReference type="AlphaFoldDB" id="W6N8R5"/>
<organism evidence="4 5">
    <name type="scientific">Clostridium tyrobutyricum DIVETGP</name>
    <dbReference type="NCBI Taxonomy" id="1408889"/>
    <lineage>
        <taxon>Bacteria</taxon>
        <taxon>Bacillati</taxon>
        <taxon>Bacillota</taxon>
        <taxon>Clostridia</taxon>
        <taxon>Eubacteriales</taxon>
        <taxon>Clostridiaceae</taxon>
        <taxon>Clostridium</taxon>
    </lineage>
</organism>
<dbReference type="PIRSF" id="PIRSF006305">
    <property type="entry name" value="Maf"/>
    <property type="match status" value="1"/>
</dbReference>
<evidence type="ECO:0000256" key="1">
    <source>
        <dbReference type="ARBA" id="ARBA00001968"/>
    </source>
</evidence>
<evidence type="ECO:0000313" key="4">
    <source>
        <dbReference type="EMBL" id="CDL92820.1"/>
    </source>
</evidence>
<dbReference type="Proteomes" id="UP000019482">
    <property type="component" value="Unassembled WGS sequence"/>
</dbReference>
<comment type="similarity">
    <text evidence="3">Belongs to the Maf family. YhdE subfamily.</text>
</comment>
<dbReference type="SUPFAM" id="SSF52972">
    <property type="entry name" value="ITPase-like"/>
    <property type="match status" value="1"/>
</dbReference>
<keyword evidence="2 3" id="KW-0378">Hydrolase</keyword>
<dbReference type="RefSeq" id="WP_017751239.1">
    <property type="nucleotide sequence ID" value="NZ_CBXI010000044.1"/>
</dbReference>
<dbReference type="GO" id="GO:0005737">
    <property type="term" value="C:cytoplasm"/>
    <property type="evidence" value="ECO:0007669"/>
    <property type="project" value="UniProtKB-SubCell"/>
</dbReference>
<dbReference type="GeneID" id="29418274"/>
<evidence type="ECO:0000313" key="5">
    <source>
        <dbReference type="Proteomes" id="UP000019482"/>
    </source>
</evidence>
<accession>W6N8R5</accession>